<feature type="transmembrane region" description="Helical" evidence="9">
    <location>
        <begin position="410"/>
        <end position="429"/>
    </location>
</feature>
<evidence type="ECO:0000256" key="7">
    <source>
        <dbReference type="ARBA" id="ARBA00023136"/>
    </source>
</evidence>
<organism evidence="12 13">
    <name type="scientific">Mycolicibacterium komossense</name>
    <dbReference type="NCBI Taxonomy" id="1779"/>
    <lineage>
        <taxon>Bacteria</taxon>
        <taxon>Bacillati</taxon>
        <taxon>Actinomycetota</taxon>
        <taxon>Actinomycetes</taxon>
        <taxon>Mycobacteriales</taxon>
        <taxon>Mycobacteriaceae</taxon>
        <taxon>Mycolicibacterium</taxon>
    </lineage>
</organism>
<feature type="region of interest" description="Disordered" evidence="8">
    <location>
        <begin position="1"/>
        <end position="24"/>
    </location>
</feature>
<dbReference type="EMBL" id="JACKTY010000030">
    <property type="protein sequence ID" value="MCV7227853.1"/>
    <property type="molecule type" value="Genomic_DNA"/>
</dbReference>
<keyword evidence="13" id="KW-1185">Reference proteome</keyword>
<keyword evidence="7 9" id="KW-0472">Membrane</keyword>
<dbReference type="InterPro" id="IPR038731">
    <property type="entry name" value="RgtA/B/C-like"/>
</dbReference>
<feature type="transmembrane region" description="Helical" evidence="9">
    <location>
        <begin position="441"/>
        <end position="460"/>
    </location>
</feature>
<feature type="transmembrane region" description="Helical" evidence="9">
    <location>
        <begin position="185"/>
        <end position="216"/>
    </location>
</feature>
<protein>
    <submittedName>
        <fullName evidence="12">Glycosyltransferase family 39 protein</fullName>
    </submittedName>
</protein>
<feature type="transmembrane region" description="Helical" evidence="9">
    <location>
        <begin position="386"/>
        <end position="405"/>
    </location>
</feature>
<dbReference type="PANTHER" id="PTHR33908:SF3">
    <property type="entry name" value="UNDECAPRENYL PHOSPHATE-ALPHA-4-AMINO-4-DEOXY-L-ARABINOSE ARABINOSYL TRANSFERASE"/>
    <property type="match status" value="1"/>
</dbReference>
<dbReference type="InterPro" id="IPR050297">
    <property type="entry name" value="LipidA_mod_glycosyltrf_83"/>
</dbReference>
<evidence type="ECO:0000256" key="6">
    <source>
        <dbReference type="ARBA" id="ARBA00022989"/>
    </source>
</evidence>
<evidence type="ECO:0000256" key="9">
    <source>
        <dbReference type="SAM" id="Phobius"/>
    </source>
</evidence>
<evidence type="ECO:0000256" key="5">
    <source>
        <dbReference type="ARBA" id="ARBA00022692"/>
    </source>
</evidence>
<evidence type="ECO:0000313" key="13">
    <source>
        <dbReference type="Proteomes" id="UP001526201"/>
    </source>
</evidence>
<accession>A0ABT3CEP7</accession>
<comment type="caution">
    <text evidence="12">The sequence shown here is derived from an EMBL/GenBank/DDBJ whole genome shotgun (WGS) entry which is preliminary data.</text>
</comment>
<feature type="transmembrane region" description="Helical" evidence="9">
    <location>
        <begin position="328"/>
        <end position="347"/>
    </location>
</feature>
<dbReference type="Pfam" id="PF24878">
    <property type="entry name" value="YkcB_C"/>
    <property type="match status" value="1"/>
</dbReference>
<feature type="region of interest" description="Disordered" evidence="8">
    <location>
        <begin position="504"/>
        <end position="546"/>
    </location>
</feature>
<dbReference type="PANTHER" id="PTHR33908">
    <property type="entry name" value="MANNOSYLTRANSFERASE YKCB-RELATED"/>
    <property type="match status" value="1"/>
</dbReference>
<keyword evidence="4" id="KW-0808">Transferase</keyword>
<feature type="transmembrane region" description="Helical" evidence="9">
    <location>
        <begin position="29"/>
        <end position="49"/>
    </location>
</feature>
<keyword evidence="2" id="KW-1003">Cell membrane</keyword>
<keyword evidence="3" id="KW-0328">Glycosyltransferase</keyword>
<feature type="domain" description="Putative mannosyltransferase YkcA/B-like C-terminal" evidence="11">
    <location>
        <begin position="550"/>
        <end position="645"/>
    </location>
</feature>
<evidence type="ECO:0000256" key="2">
    <source>
        <dbReference type="ARBA" id="ARBA00022475"/>
    </source>
</evidence>
<dbReference type="Pfam" id="PF13231">
    <property type="entry name" value="PMT_2"/>
    <property type="match status" value="1"/>
</dbReference>
<evidence type="ECO:0000256" key="4">
    <source>
        <dbReference type="ARBA" id="ARBA00022679"/>
    </source>
</evidence>
<evidence type="ECO:0000256" key="8">
    <source>
        <dbReference type="SAM" id="MobiDB-lite"/>
    </source>
</evidence>
<dbReference type="InterPro" id="IPR056785">
    <property type="entry name" value="YkcA/B-like_C"/>
</dbReference>
<feature type="transmembrane region" description="Helical" evidence="9">
    <location>
        <begin position="472"/>
        <end position="491"/>
    </location>
</feature>
<dbReference type="RefSeq" id="WP_264068866.1">
    <property type="nucleotide sequence ID" value="NZ_JACKTY010000030.1"/>
</dbReference>
<evidence type="ECO:0000256" key="1">
    <source>
        <dbReference type="ARBA" id="ARBA00004651"/>
    </source>
</evidence>
<evidence type="ECO:0000256" key="3">
    <source>
        <dbReference type="ARBA" id="ARBA00022676"/>
    </source>
</evidence>
<feature type="region of interest" description="Disordered" evidence="8">
    <location>
        <begin position="616"/>
        <end position="636"/>
    </location>
</feature>
<evidence type="ECO:0000313" key="12">
    <source>
        <dbReference type="EMBL" id="MCV7227853.1"/>
    </source>
</evidence>
<comment type="subcellular location">
    <subcellularLocation>
        <location evidence="1">Cell membrane</location>
        <topology evidence="1">Multi-pass membrane protein</topology>
    </subcellularLocation>
</comment>
<name>A0ABT3CEP7_9MYCO</name>
<feature type="transmembrane region" description="Helical" evidence="9">
    <location>
        <begin position="162"/>
        <end position="179"/>
    </location>
</feature>
<keyword evidence="5 9" id="KW-0812">Transmembrane</keyword>
<feature type="domain" description="Glycosyltransferase RgtA/B/C/D-like" evidence="10">
    <location>
        <begin position="87"/>
        <end position="244"/>
    </location>
</feature>
<feature type="transmembrane region" description="Helical" evidence="9">
    <location>
        <begin position="108"/>
        <end position="129"/>
    </location>
</feature>
<dbReference type="Proteomes" id="UP001526201">
    <property type="component" value="Unassembled WGS sequence"/>
</dbReference>
<sequence length="664" mass="68549">MTAETQAPAAEPHSGAALTNVETSPDPRWVRPGLVALLLATAICWTIGLSRNGWGNAFYAAAVQAGTESWKAFLFGSSDAGNSITVDKPPASLWMMELSTRLFGMNSWSLQLPQVLLGVASVALVYAAVRRAYGPGAGLIAGALLALTPVATLMFRYNNPDALLVFVMVAAVWALLRSIDTGRARWIVLCGALIGFGFLTKQLQVMLITPGLAIAYLMAGRPRLRTRLLQLVAGLAAAIVAAGWWVALVELWPKQDRPYIGGSSNNSFLQLTLGYNGLGRIFGGGAGGGGGLVGPPPGGGGGPGGPHGPMFGQAGITRLFAGESGAQISWLLPAALVLLVAGLVLCGRAARTDVLRASYIAWGSWLLVTGVTFSFMSGIFHDYYTVALAPAVAAVVGIGSVHLWCHREKVWVAAILGATTALTAAWAWILLGRTPDFLPALRWLVVAVGAAAVVLFLVAALRPRLRLANRELTVWAAGLAVVAAIAGPVAYCVQTVSTAHSGPIVTAGPPTKGGGMPGFPGGGPDSGKPGGPAGPGGPPPSGGKVSEQVTTLLATDAGAYTWVAAASGSMGGASDYQLATGKPVMPIGGFGGMDPAPTLEQFQSYVTDGRVHYYLDSSRPGMPSAGNDSRAKSQSEKISDWIKQHYSPTTVDGVVLYDLTAPAH</sequence>
<reference evidence="12 13" key="1">
    <citation type="journal article" date="2022" name="BMC Genomics">
        <title>Comparative genome analysis of mycobacteria focusing on tRNA and non-coding RNA.</title>
        <authorList>
            <person name="Behra P.R.K."/>
            <person name="Pettersson B.M.F."/>
            <person name="Ramesh M."/>
            <person name="Das S."/>
            <person name="Dasgupta S."/>
            <person name="Kirsebom L.A."/>
        </authorList>
    </citation>
    <scope>NUCLEOTIDE SEQUENCE [LARGE SCALE GENOMIC DNA]</scope>
    <source>
        <strain evidence="12 13">DSM 44078</strain>
    </source>
</reference>
<feature type="transmembrane region" description="Helical" evidence="9">
    <location>
        <begin position="135"/>
        <end position="155"/>
    </location>
</feature>
<feature type="compositionally biased region" description="Gly residues" evidence="8">
    <location>
        <begin position="511"/>
        <end position="534"/>
    </location>
</feature>
<gene>
    <name evidence="12" type="ORF">H7J73_17690</name>
</gene>
<feature type="transmembrane region" description="Helical" evidence="9">
    <location>
        <begin position="228"/>
        <end position="247"/>
    </location>
</feature>
<evidence type="ECO:0000259" key="11">
    <source>
        <dbReference type="Pfam" id="PF24878"/>
    </source>
</evidence>
<proteinExistence type="predicted"/>
<evidence type="ECO:0000259" key="10">
    <source>
        <dbReference type="Pfam" id="PF13231"/>
    </source>
</evidence>
<keyword evidence="6 9" id="KW-1133">Transmembrane helix</keyword>
<feature type="transmembrane region" description="Helical" evidence="9">
    <location>
        <begin position="359"/>
        <end position="380"/>
    </location>
</feature>